<dbReference type="STRING" id="1216006.VA7868_03032"/>
<reference evidence="2 3" key="1">
    <citation type="submission" date="2016-11" db="EMBL/GenBank/DDBJ databases">
        <authorList>
            <person name="Jaros S."/>
            <person name="Januszkiewicz K."/>
            <person name="Wedrychowicz H."/>
        </authorList>
    </citation>
    <scope>NUCLEOTIDE SEQUENCE [LARGE SCALE GENOMIC DNA]</scope>
    <source>
        <strain evidence="2 3">CECT 7868</strain>
    </source>
</reference>
<keyword evidence="1" id="KW-0732">Signal</keyword>
<dbReference type="AlphaFoldDB" id="A0A1M5ZPU9"/>
<dbReference type="RefSeq" id="WP_073604655.1">
    <property type="nucleotide sequence ID" value="NZ_FQXZ01000035.1"/>
</dbReference>
<dbReference type="EMBL" id="FQXZ01000035">
    <property type="protein sequence ID" value="SHI26224.1"/>
    <property type="molecule type" value="Genomic_DNA"/>
</dbReference>
<evidence type="ECO:0000256" key="1">
    <source>
        <dbReference type="SAM" id="SignalP"/>
    </source>
</evidence>
<dbReference type="PANTHER" id="PTHR42779:SF1">
    <property type="entry name" value="PROTEIN YNJB"/>
    <property type="match status" value="1"/>
</dbReference>
<dbReference type="Proteomes" id="UP000184608">
    <property type="component" value="Unassembled WGS sequence"/>
</dbReference>
<protein>
    <recommendedName>
        <fullName evidence="4">Bacterial extracellular solute-binding protein</fullName>
    </recommendedName>
</protein>
<dbReference type="OrthoDB" id="3239593at2"/>
<dbReference type="Gene3D" id="3.40.190.10">
    <property type="entry name" value="Periplasmic binding protein-like II"/>
    <property type="match status" value="2"/>
</dbReference>
<name>A0A1M5ZPU9_9VIBR</name>
<evidence type="ECO:0008006" key="4">
    <source>
        <dbReference type="Google" id="ProtNLM"/>
    </source>
</evidence>
<dbReference type="Pfam" id="PF13416">
    <property type="entry name" value="SBP_bac_8"/>
    <property type="match status" value="1"/>
</dbReference>
<feature type="signal peptide" evidence="1">
    <location>
        <begin position="1"/>
        <end position="21"/>
    </location>
</feature>
<dbReference type="PANTHER" id="PTHR42779">
    <property type="entry name" value="PROTEIN YNJB"/>
    <property type="match status" value="1"/>
</dbReference>
<proteinExistence type="predicted"/>
<keyword evidence="3" id="KW-1185">Reference proteome</keyword>
<sequence>MKKLIWLLAASALSWSVASSAKDLSGMRWDEVLTQAKAEKTVVWYQWYFQDRFRETVKSFEKQYGIKVRITEGGHQSNLQKLIVEKNRKQGDIDVISLSGSDLAKIKAKEVLTGPLKNRLPDGQVLRYKIEGVDNHGMAPAFWGNQTGIAYNPLLIAEKDLPQTTEDFSAYIKAHPGSFGLNAENGGSGPGFIQSIARNMLPEIDFKTAEPSQQVMQAFQPVWDWFNHRKSDYVITASNIDSLNRVNGGELALAPAWEDQLAGLQKKGELSGKLKFYIPAIKMPGGGNVVAIPRNAAHPAAALVFIHWLTSSQTQSELNRVYGSAPQHPQASDAFSLLSAKERQKSTDWANKKLSDAIKAGFINEVSLHD</sequence>
<evidence type="ECO:0000313" key="3">
    <source>
        <dbReference type="Proteomes" id="UP000184608"/>
    </source>
</evidence>
<accession>A0A1M5ZPU9</accession>
<gene>
    <name evidence="2" type="ORF">VA7868_03032</name>
</gene>
<evidence type="ECO:0000313" key="2">
    <source>
        <dbReference type="EMBL" id="SHI26224.1"/>
    </source>
</evidence>
<dbReference type="SUPFAM" id="SSF53850">
    <property type="entry name" value="Periplasmic binding protein-like II"/>
    <property type="match status" value="1"/>
</dbReference>
<dbReference type="InterPro" id="IPR006059">
    <property type="entry name" value="SBP"/>
</dbReference>
<organism evidence="2 3">
    <name type="scientific">Vibrio aerogenes CECT 7868</name>
    <dbReference type="NCBI Taxonomy" id="1216006"/>
    <lineage>
        <taxon>Bacteria</taxon>
        <taxon>Pseudomonadati</taxon>
        <taxon>Pseudomonadota</taxon>
        <taxon>Gammaproteobacteria</taxon>
        <taxon>Vibrionales</taxon>
        <taxon>Vibrionaceae</taxon>
        <taxon>Vibrio</taxon>
    </lineage>
</organism>
<feature type="chain" id="PRO_5012296669" description="Bacterial extracellular solute-binding protein" evidence="1">
    <location>
        <begin position="22"/>
        <end position="370"/>
    </location>
</feature>